<proteinExistence type="predicted"/>
<dbReference type="STRING" id="914150.TQ33_0960"/>
<keyword evidence="1" id="KW-0812">Transmembrane</keyword>
<name>A0A0F6TQ93_9GAMM</name>
<keyword evidence="1" id="KW-1133">Transmembrane helix</keyword>
<dbReference type="OrthoDB" id="9851377at2"/>
<feature type="transmembrane region" description="Helical" evidence="1">
    <location>
        <begin position="83"/>
        <end position="102"/>
    </location>
</feature>
<dbReference type="KEGG" id="kge:TQ33_0960"/>
<organism evidence="3 4">
    <name type="scientific">Kangiella geojedonensis</name>
    <dbReference type="NCBI Taxonomy" id="914150"/>
    <lineage>
        <taxon>Bacteria</taxon>
        <taxon>Pseudomonadati</taxon>
        <taxon>Pseudomonadota</taxon>
        <taxon>Gammaproteobacteria</taxon>
        <taxon>Kangiellales</taxon>
        <taxon>Kangiellaceae</taxon>
        <taxon>Kangiella</taxon>
    </lineage>
</organism>
<evidence type="ECO:0000256" key="2">
    <source>
        <dbReference type="SAM" id="SignalP"/>
    </source>
</evidence>
<gene>
    <name evidence="3" type="ORF">TQ33_0960</name>
</gene>
<feature type="transmembrane region" description="Helical" evidence="1">
    <location>
        <begin position="28"/>
        <end position="47"/>
    </location>
</feature>
<dbReference type="HOGENOM" id="CLU_2034967_0_0_6"/>
<dbReference type="EMBL" id="CP010975">
    <property type="protein sequence ID" value="AKE51924.1"/>
    <property type="molecule type" value="Genomic_DNA"/>
</dbReference>
<feature type="signal peptide" evidence="2">
    <location>
        <begin position="1"/>
        <end position="20"/>
    </location>
</feature>
<dbReference type="Proteomes" id="UP000034071">
    <property type="component" value="Chromosome"/>
</dbReference>
<protein>
    <submittedName>
        <fullName evidence="3">Uncharacterized protein</fullName>
    </submittedName>
</protein>
<accession>A0A0F6TQ93</accession>
<feature type="chain" id="PRO_5002510060" evidence="2">
    <location>
        <begin position="21"/>
        <end position="121"/>
    </location>
</feature>
<feature type="transmembrane region" description="Helical" evidence="1">
    <location>
        <begin position="54"/>
        <end position="77"/>
    </location>
</feature>
<keyword evidence="4" id="KW-1185">Reference proteome</keyword>
<reference evidence="3 4" key="1">
    <citation type="submission" date="2015-02" db="EMBL/GenBank/DDBJ databases">
        <title>Complete genome sequence of Kangiella geojedonensis strain YCS-5T.</title>
        <authorList>
            <person name="Kim K.M."/>
        </authorList>
    </citation>
    <scope>NUCLEOTIDE SEQUENCE [LARGE SCALE GENOMIC DNA]</scope>
    <source>
        <strain evidence="3 4">YCS-5</strain>
    </source>
</reference>
<dbReference type="RefSeq" id="WP_046561049.1">
    <property type="nucleotide sequence ID" value="NZ_CP010975.1"/>
</dbReference>
<evidence type="ECO:0000313" key="4">
    <source>
        <dbReference type="Proteomes" id="UP000034071"/>
    </source>
</evidence>
<sequence length="121" mass="13402">MSTFRCLFCILLLTPVTAMASDMGGIFYLLTIPASILLLIIALKVAFKQNKSSGMVTIIGLALATVFMTLFMTGHTYTRTDAFGMQVALCIAFIIPVTIWLVRDKQEDEETLTESIENKNE</sequence>
<evidence type="ECO:0000313" key="3">
    <source>
        <dbReference type="EMBL" id="AKE51924.1"/>
    </source>
</evidence>
<keyword evidence="1" id="KW-0472">Membrane</keyword>
<dbReference type="AlphaFoldDB" id="A0A0F6TQ93"/>
<keyword evidence="2" id="KW-0732">Signal</keyword>
<evidence type="ECO:0000256" key="1">
    <source>
        <dbReference type="SAM" id="Phobius"/>
    </source>
</evidence>